<dbReference type="GO" id="GO:0000272">
    <property type="term" value="P:polysaccharide catabolic process"/>
    <property type="evidence" value="ECO:0007669"/>
    <property type="project" value="InterPro"/>
</dbReference>
<dbReference type="CDD" id="cd14256">
    <property type="entry name" value="Dockerin_I"/>
    <property type="match status" value="1"/>
</dbReference>
<dbReference type="Gene3D" id="2.60.40.4070">
    <property type="match status" value="1"/>
</dbReference>
<dbReference type="InterPro" id="IPR025965">
    <property type="entry name" value="FlgD/Vpr_Ig-like"/>
</dbReference>
<evidence type="ECO:0000256" key="1">
    <source>
        <dbReference type="SAM" id="Phobius"/>
    </source>
</evidence>
<proteinExistence type="predicted"/>
<dbReference type="NCBIfam" id="TIGR04183">
    <property type="entry name" value="Por_Secre_tail"/>
    <property type="match status" value="1"/>
</dbReference>
<comment type="caution">
    <text evidence="3">The sequence shown here is derived from an EMBL/GenBank/DDBJ whole genome shotgun (WGS) entry which is preliminary data.</text>
</comment>
<dbReference type="Pfam" id="PF17164">
    <property type="entry name" value="DUF5122"/>
    <property type="match status" value="2"/>
</dbReference>
<keyword evidence="1" id="KW-1133">Transmembrane helix</keyword>
<name>A0A0W8FUW8_9ZZZZ</name>
<keyword evidence="1" id="KW-0472">Membrane</keyword>
<feature type="transmembrane region" description="Helical" evidence="1">
    <location>
        <begin position="12"/>
        <end position="28"/>
    </location>
</feature>
<protein>
    <recommendedName>
        <fullName evidence="2">Dockerin domain-containing protein</fullName>
    </recommendedName>
</protein>
<dbReference type="EMBL" id="LNQE01000825">
    <property type="protein sequence ID" value="KUG24741.1"/>
    <property type="molecule type" value="Genomic_DNA"/>
</dbReference>
<keyword evidence="1" id="KW-0812">Transmembrane</keyword>
<evidence type="ECO:0000259" key="2">
    <source>
        <dbReference type="PROSITE" id="PS51766"/>
    </source>
</evidence>
<dbReference type="Pfam" id="PF13860">
    <property type="entry name" value="FlgD_ig"/>
    <property type="match status" value="1"/>
</dbReference>
<dbReference type="AlphaFoldDB" id="A0A0W8FUW8"/>
<dbReference type="Gene3D" id="1.10.1330.10">
    <property type="entry name" value="Dockerin domain"/>
    <property type="match status" value="1"/>
</dbReference>
<dbReference type="InterPro" id="IPR036439">
    <property type="entry name" value="Dockerin_dom_sf"/>
</dbReference>
<accession>A0A0W8FUW8</accession>
<dbReference type="InterPro" id="IPR016134">
    <property type="entry name" value="Dockerin_dom"/>
</dbReference>
<dbReference type="PROSITE" id="PS51766">
    <property type="entry name" value="DOCKERIN"/>
    <property type="match status" value="1"/>
</dbReference>
<reference evidence="3" key="1">
    <citation type="journal article" date="2015" name="Proc. Natl. Acad. Sci. U.S.A.">
        <title>Networks of energetic and metabolic interactions define dynamics in microbial communities.</title>
        <authorList>
            <person name="Embree M."/>
            <person name="Liu J.K."/>
            <person name="Al-Bassam M.M."/>
            <person name="Zengler K."/>
        </authorList>
    </citation>
    <scope>NUCLEOTIDE SEQUENCE</scope>
</reference>
<dbReference type="InterPro" id="IPR026444">
    <property type="entry name" value="Secre_tail"/>
</dbReference>
<feature type="domain" description="Dockerin" evidence="2">
    <location>
        <begin position="556"/>
        <end position="632"/>
    </location>
</feature>
<dbReference type="SUPFAM" id="SSF63446">
    <property type="entry name" value="Type I dockerin domain"/>
    <property type="match status" value="1"/>
</dbReference>
<evidence type="ECO:0000313" key="3">
    <source>
        <dbReference type="EMBL" id="KUG24741.1"/>
    </source>
</evidence>
<gene>
    <name evidence="3" type="ORF">ASZ90_005445</name>
</gene>
<dbReference type="InterPro" id="IPR013431">
    <property type="entry name" value="Delta_60_rpt"/>
</dbReference>
<sequence>MNRFLRNGFHTALIFVMLSGVFFINIIAEEYTGRGVPVIASTGLPSATFPIVSDGVVYSVVPVPAGAGGGWFIGGSFTTVGGQSRNAVARINSNGTLNDWNPNINSGGVVYSMAVSGTTRLYIAGSFTNVGDSLRNNVAALNIPDAAPLGWYLDNGANGTVYAIVLTYTNNVAIGGDFTYEVATETDTTTYHNLMHINAAGTAARGIGAPEATNGPVYALAYLSTSTSLIVGGEFTSVNHLFGTEVRNNVTRFFRDVDFGWLLDTGWNPGANAPVRAASIIYSEAEYGIHFVVGGDFTVIGGQARNHLARVLNDGSIHPWNPNIEGSDPTVYSLFWPYASSILYVGGKFSTIGSETRNNLAVVSVSTGTPTAFNPYPHDAVRALAATTSVAYVGGEFDYMGEPSSRLLFTSDSHIRLDNSTYTDTLRLVYYGSEGLNGLQFKLRSNPPDVLSTEILTITDVLKGSDIASANWNLDFEYITDPNGDYVNVLIYGQDSTTLAAGTYNDLVKFTYVTGDVDGIDTVRSHFRLEDIESSYINGDPAGVLGDDDQIVDVYGLPYYGDINMDGDVDIADLLLIRDYILERISFNAEQFDRADLAPWTAGNTMPTQDGKVNVQDLSLLQNIILTGQYPSDLLITPPFNNLFATNFINESDAATTVTLVVTNEGIDIRTSSDENIIGLQLELNGIENVNKDLVITTQLGNAFYHYNPSTLRTLFYDREGKIELAAGENNVGSIPFQITNPEDLIVSKIVLVNSNLEKIQNVSVKVSIVTDVQEELPAEYSLYQNYPNPFNPSTTIEFSLKQRGDVTIKIYNMLGQEVRRLLAGQLESGNHRVIWDGMNDAGMKLSSGTYIYKMISGEFVQSKKMILLK</sequence>
<organism evidence="3">
    <name type="scientific">hydrocarbon metagenome</name>
    <dbReference type="NCBI Taxonomy" id="938273"/>
    <lineage>
        <taxon>unclassified sequences</taxon>
        <taxon>metagenomes</taxon>
        <taxon>ecological metagenomes</taxon>
    </lineage>
</organism>